<dbReference type="SFLD" id="SFLDS00029">
    <property type="entry name" value="Radical_SAM"/>
    <property type="match status" value="1"/>
</dbReference>
<sequence>MASVAGKRRPRLLRSGKVVNAFDPWGSPLCTCPTKYSLNPYTGCSHFCVYCYATAYIGQRPSTPKKNYRERLLHDITSVIDPRFHIDISTSSDPYPPEEEYYKLTRWTLEQLLPRGFKVLIITKGSLVARDTDLLSRGNAAVTMTITTLDRGLAAKLEPGAPPPRERIEALRRLSRAGVPVGLRLDPVFPYLTDDAESIRRVLEAAYEAGVRFVVTSTYKARPDNLKRLVEAFPEYEKLYNKLYREEGVWMHGYWYLRQSLRYEIMLRVKREAERLGMEFATCREGFPWLHTARTCDGSHLIPLRIEPPRKPQQRRLDEYASGQERIA</sequence>
<dbReference type="GO" id="GO:0051536">
    <property type="term" value="F:iron-sulfur cluster binding"/>
    <property type="evidence" value="ECO:0007669"/>
    <property type="project" value="UniProtKB-KW"/>
</dbReference>
<dbReference type="InterPro" id="IPR007197">
    <property type="entry name" value="rSAM"/>
</dbReference>
<gene>
    <name evidence="5" type="ordered locus">Hbut_1239</name>
</gene>
<keyword evidence="3" id="KW-0411">Iron-sulfur</keyword>
<dbReference type="GeneID" id="4782549"/>
<feature type="domain" description="Radical SAM core" evidence="4">
    <location>
        <begin position="30"/>
        <end position="258"/>
    </location>
</feature>
<dbReference type="Pfam" id="PF04055">
    <property type="entry name" value="Radical_SAM"/>
    <property type="match status" value="1"/>
</dbReference>
<accession>A2BM60</accession>
<evidence type="ECO:0000259" key="4">
    <source>
        <dbReference type="PROSITE" id="PS51918"/>
    </source>
</evidence>
<dbReference type="PANTHER" id="PTHR43432">
    <property type="entry name" value="SLR0285 PROTEIN"/>
    <property type="match status" value="1"/>
</dbReference>
<dbReference type="GO" id="GO:0046872">
    <property type="term" value="F:metal ion binding"/>
    <property type="evidence" value="ECO:0007669"/>
    <property type="project" value="UniProtKB-KW"/>
</dbReference>
<dbReference type="GO" id="GO:0003824">
    <property type="term" value="F:catalytic activity"/>
    <property type="evidence" value="ECO:0007669"/>
    <property type="project" value="InterPro"/>
</dbReference>
<dbReference type="SFLD" id="SFLDG01084">
    <property type="entry name" value="Uncharacterised_Radical_SAM_Su"/>
    <property type="match status" value="1"/>
</dbReference>
<dbReference type="EMBL" id="CP000493">
    <property type="protein sequence ID" value="ABM81071.1"/>
    <property type="molecule type" value="Genomic_DNA"/>
</dbReference>
<organism evidence="5 6">
    <name type="scientific">Hyperthermus butylicus (strain DSM 5456 / JCM 9403 / PLM1-5)</name>
    <dbReference type="NCBI Taxonomy" id="415426"/>
    <lineage>
        <taxon>Archaea</taxon>
        <taxon>Thermoproteota</taxon>
        <taxon>Thermoprotei</taxon>
        <taxon>Desulfurococcales</taxon>
        <taxon>Pyrodictiaceae</taxon>
        <taxon>Hyperthermus</taxon>
    </lineage>
</organism>
<protein>
    <submittedName>
        <fullName evidence="5">Conserved archaeal protein</fullName>
    </submittedName>
</protein>
<dbReference type="InterPro" id="IPR058240">
    <property type="entry name" value="rSAM_sf"/>
</dbReference>
<dbReference type="SUPFAM" id="SSF102114">
    <property type="entry name" value="Radical SAM enzymes"/>
    <property type="match status" value="1"/>
</dbReference>
<proteinExistence type="predicted"/>
<evidence type="ECO:0000256" key="2">
    <source>
        <dbReference type="ARBA" id="ARBA00023004"/>
    </source>
</evidence>
<keyword evidence="1" id="KW-0479">Metal-binding</keyword>
<dbReference type="PANTHER" id="PTHR43432:SF3">
    <property type="entry name" value="SLR0285 PROTEIN"/>
    <property type="match status" value="1"/>
</dbReference>
<keyword evidence="6" id="KW-1185">Reference proteome</keyword>
<evidence type="ECO:0000313" key="5">
    <source>
        <dbReference type="EMBL" id="ABM81071.1"/>
    </source>
</evidence>
<keyword evidence="2" id="KW-0408">Iron</keyword>
<dbReference type="InterPro" id="IPR006638">
    <property type="entry name" value="Elp3/MiaA/NifB-like_rSAM"/>
</dbReference>
<dbReference type="SMART" id="SM00729">
    <property type="entry name" value="Elp3"/>
    <property type="match status" value="1"/>
</dbReference>
<evidence type="ECO:0000313" key="6">
    <source>
        <dbReference type="Proteomes" id="UP000002593"/>
    </source>
</evidence>
<evidence type="ECO:0000256" key="1">
    <source>
        <dbReference type="ARBA" id="ARBA00022723"/>
    </source>
</evidence>
<dbReference type="InterPro" id="IPR040086">
    <property type="entry name" value="MJ0683-like"/>
</dbReference>
<dbReference type="EnsemblBacteria" id="ABM81071">
    <property type="protein sequence ID" value="ABM81071"/>
    <property type="gene ID" value="Hbut_1239"/>
</dbReference>
<dbReference type="Proteomes" id="UP000002593">
    <property type="component" value="Chromosome"/>
</dbReference>
<dbReference type="KEGG" id="hbu:Hbut_1239"/>
<dbReference type="CDD" id="cd01335">
    <property type="entry name" value="Radical_SAM"/>
    <property type="match status" value="1"/>
</dbReference>
<dbReference type="RefSeq" id="WP_011822389.1">
    <property type="nucleotide sequence ID" value="NC_008818.1"/>
</dbReference>
<dbReference type="Gene3D" id="3.80.30.30">
    <property type="match status" value="1"/>
</dbReference>
<reference evidence="5 6" key="1">
    <citation type="journal article" date="2007" name="Archaea">
        <title>The genome of Hyperthermus butylicus: a sulfur-reducing, peptide fermenting, neutrophilic Crenarchaeote growing up to 108 degrees C.</title>
        <authorList>
            <person name="Brugger K."/>
            <person name="Chen L."/>
            <person name="Stark M."/>
            <person name="Zibat A."/>
            <person name="Redder P."/>
            <person name="Ruepp A."/>
            <person name="Awayez M."/>
            <person name="She Q."/>
            <person name="Garrett R.A."/>
            <person name="Klenk H.P."/>
        </authorList>
    </citation>
    <scope>NUCLEOTIDE SEQUENCE [LARGE SCALE GENOMIC DNA]</scope>
    <source>
        <strain evidence="6">DSM 5456 / JCM 9403 / PLM1-5</strain>
    </source>
</reference>
<dbReference type="HOGENOM" id="CLU_015525_2_1_2"/>
<dbReference type="AlphaFoldDB" id="A2BM60"/>
<name>A2BM60_HYPBU</name>
<evidence type="ECO:0000256" key="3">
    <source>
        <dbReference type="ARBA" id="ARBA00023014"/>
    </source>
</evidence>
<dbReference type="PROSITE" id="PS51918">
    <property type="entry name" value="RADICAL_SAM"/>
    <property type="match status" value="1"/>
</dbReference>
<dbReference type="eggNOG" id="arCOG01290">
    <property type="taxonomic scope" value="Archaea"/>
</dbReference>